<dbReference type="Proteomes" id="UP000076532">
    <property type="component" value="Unassembled WGS sequence"/>
</dbReference>
<proteinExistence type="predicted"/>
<dbReference type="EMBL" id="KV417832">
    <property type="protein sequence ID" value="KZP05552.1"/>
    <property type="molecule type" value="Genomic_DNA"/>
</dbReference>
<reference evidence="1 2" key="1">
    <citation type="journal article" date="2016" name="Mol. Biol. Evol.">
        <title>Comparative Genomics of Early-Diverging Mushroom-Forming Fungi Provides Insights into the Origins of Lignocellulose Decay Capabilities.</title>
        <authorList>
            <person name="Nagy L.G."/>
            <person name="Riley R."/>
            <person name="Tritt A."/>
            <person name="Adam C."/>
            <person name="Daum C."/>
            <person name="Floudas D."/>
            <person name="Sun H."/>
            <person name="Yadav J.S."/>
            <person name="Pangilinan J."/>
            <person name="Larsson K.H."/>
            <person name="Matsuura K."/>
            <person name="Barry K."/>
            <person name="Labutti K."/>
            <person name="Kuo R."/>
            <person name="Ohm R.A."/>
            <person name="Bhattacharya S.S."/>
            <person name="Shirouzu T."/>
            <person name="Yoshinaga Y."/>
            <person name="Martin F.M."/>
            <person name="Grigoriev I.V."/>
            <person name="Hibbett D.S."/>
        </authorList>
    </citation>
    <scope>NUCLEOTIDE SEQUENCE [LARGE SCALE GENOMIC DNA]</scope>
    <source>
        <strain evidence="1 2">CBS 109695</strain>
    </source>
</reference>
<keyword evidence="2" id="KW-1185">Reference proteome</keyword>
<protein>
    <submittedName>
        <fullName evidence="1">Uncharacterized protein</fullName>
    </submittedName>
</protein>
<organism evidence="1 2">
    <name type="scientific">Athelia psychrophila</name>
    <dbReference type="NCBI Taxonomy" id="1759441"/>
    <lineage>
        <taxon>Eukaryota</taxon>
        <taxon>Fungi</taxon>
        <taxon>Dikarya</taxon>
        <taxon>Basidiomycota</taxon>
        <taxon>Agaricomycotina</taxon>
        <taxon>Agaricomycetes</taxon>
        <taxon>Agaricomycetidae</taxon>
        <taxon>Atheliales</taxon>
        <taxon>Atheliaceae</taxon>
        <taxon>Athelia</taxon>
    </lineage>
</organism>
<name>A0A167W028_9AGAM</name>
<evidence type="ECO:0000313" key="2">
    <source>
        <dbReference type="Proteomes" id="UP000076532"/>
    </source>
</evidence>
<dbReference type="AlphaFoldDB" id="A0A167W028"/>
<gene>
    <name evidence="1" type="ORF">FIBSPDRAFT_877421</name>
</gene>
<sequence length="53" mass="5868">MPGNGRFVLLKKQKVAEDNGVGTTTADWEAALNGEEGCWSLKNQVPLRLLVRR</sequence>
<evidence type="ECO:0000313" key="1">
    <source>
        <dbReference type="EMBL" id="KZP05552.1"/>
    </source>
</evidence>
<accession>A0A167W028</accession>